<dbReference type="NCBIfam" id="NF002730">
    <property type="entry name" value="PRK02628.1"/>
    <property type="match status" value="1"/>
</dbReference>
<evidence type="ECO:0000256" key="1">
    <source>
        <dbReference type="ARBA" id="ARBA00005188"/>
    </source>
</evidence>
<accession>A0A7W9SGW0</accession>
<evidence type="ECO:0000256" key="5">
    <source>
        <dbReference type="ARBA" id="ARBA00022840"/>
    </source>
</evidence>
<dbReference type="PANTHER" id="PTHR23090">
    <property type="entry name" value="NH 3 /GLUTAMINE-DEPENDENT NAD + SYNTHETASE"/>
    <property type="match status" value="1"/>
</dbReference>
<reference evidence="11 12" key="1">
    <citation type="submission" date="2020-08" db="EMBL/GenBank/DDBJ databases">
        <title>Genomic Encyclopedia of Type Strains, Phase IV (KMG-IV): sequencing the most valuable type-strain genomes for metagenomic binning, comparative biology and taxonomic classification.</title>
        <authorList>
            <person name="Goeker M."/>
        </authorList>
    </citation>
    <scope>NUCLEOTIDE SEQUENCE [LARGE SCALE GENOMIC DNA]</scope>
    <source>
        <strain evidence="11 12">DSM 17245</strain>
    </source>
</reference>
<feature type="binding site" evidence="7">
    <location>
        <position position="464"/>
    </location>
    <ligand>
        <name>ATP</name>
        <dbReference type="ChEBI" id="CHEBI:30616"/>
    </ligand>
</feature>
<dbReference type="Pfam" id="PF00795">
    <property type="entry name" value="CN_hydrolase"/>
    <property type="match status" value="1"/>
</dbReference>
<dbReference type="Pfam" id="PF02540">
    <property type="entry name" value="NAD_synthase"/>
    <property type="match status" value="1"/>
</dbReference>
<dbReference type="AlphaFoldDB" id="A0A7W9SGW0"/>
<comment type="catalytic activity">
    <reaction evidence="7 8">
        <text>deamido-NAD(+) + L-glutamine + ATP + H2O = L-glutamate + AMP + diphosphate + NAD(+) + H(+)</text>
        <dbReference type="Rhea" id="RHEA:24384"/>
        <dbReference type="ChEBI" id="CHEBI:15377"/>
        <dbReference type="ChEBI" id="CHEBI:15378"/>
        <dbReference type="ChEBI" id="CHEBI:29985"/>
        <dbReference type="ChEBI" id="CHEBI:30616"/>
        <dbReference type="ChEBI" id="CHEBI:33019"/>
        <dbReference type="ChEBI" id="CHEBI:57540"/>
        <dbReference type="ChEBI" id="CHEBI:58359"/>
        <dbReference type="ChEBI" id="CHEBI:58437"/>
        <dbReference type="ChEBI" id="CHEBI:456215"/>
        <dbReference type="EC" id="6.3.5.1"/>
    </reaction>
</comment>
<gene>
    <name evidence="7" type="primary">nadE</name>
    <name evidence="11" type="ORF">HNQ46_001939</name>
</gene>
<feature type="binding site" evidence="7">
    <location>
        <position position="202"/>
    </location>
    <ligand>
        <name>L-glutamine</name>
        <dbReference type="ChEBI" id="CHEBI:58359"/>
    </ligand>
</feature>
<evidence type="ECO:0000256" key="9">
    <source>
        <dbReference type="RuleBase" id="RU003811"/>
    </source>
</evidence>
<dbReference type="PIRSF" id="PIRSF006630">
    <property type="entry name" value="NADS_GAT"/>
    <property type="match status" value="1"/>
</dbReference>
<evidence type="ECO:0000256" key="7">
    <source>
        <dbReference type="HAMAP-Rule" id="MF_02090"/>
    </source>
</evidence>
<dbReference type="GO" id="GO:0004359">
    <property type="term" value="F:glutaminase activity"/>
    <property type="evidence" value="ECO:0007669"/>
    <property type="project" value="InterPro"/>
</dbReference>
<dbReference type="InterPro" id="IPR036526">
    <property type="entry name" value="C-N_Hydrolase_sf"/>
</dbReference>
<dbReference type="UniPathway" id="UPA00253">
    <property type="reaction ID" value="UER00334"/>
</dbReference>
<dbReference type="GeneID" id="85015470"/>
<keyword evidence="3 7" id="KW-0436">Ligase</keyword>
<feature type="binding site" evidence="7">
    <location>
        <position position="208"/>
    </location>
    <ligand>
        <name>L-glutamine</name>
        <dbReference type="ChEBI" id="CHEBI:58359"/>
    </ligand>
</feature>
<feature type="binding site" evidence="7">
    <location>
        <position position="440"/>
    </location>
    <ligand>
        <name>deamido-NAD(+)</name>
        <dbReference type="ChEBI" id="CHEBI:58437"/>
        <note>ligand shared between two neighboring subunits</note>
    </ligand>
</feature>
<dbReference type="PANTHER" id="PTHR23090:SF9">
    <property type="entry name" value="GLUTAMINE-DEPENDENT NAD(+) SYNTHETASE"/>
    <property type="match status" value="1"/>
</dbReference>
<dbReference type="InterPro" id="IPR003694">
    <property type="entry name" value="NAD_synthase"/>
</dbReference>
<dbReference type="InterPro" id="IPR014445">
    <property type="entry name" value="Gln-dep_NAD_synthase"/>
</dbReference>
<dbReference type="HAMAP" id="MF_02090">
    <property type="entry name" value="NadE_glutamine_dep"/>
    <property type="match status" value="1"/>
</dbReference>
<dbReference type="Gene3D" id="3.60.110.10">
    <property type="entry name" value="Carbon-nitrogen hydrolase"/>
    <property type="match status" value="1"/>
</dbReference>
<feature type="active site" description="Proton acceptor; for glutaminase activity" evidence="7">
    <location>
        <position position="45"/>
    </location>
</feature>
<dbReference type="GO" id="GO:0008795">
    <property type="term" value="F:NAD+ synthase activity"/>
    <property type="evidence" value="ECO:0007669"/>
    <property type="project" value="UniProtKB-UniRule"/>
</dbReference>
<keyword evidence="4 7" id="KW-0547">Nucleotide-binding</keyword>
<dbReference type="InterPro" id="IPR014729">
    <property type="entry name" value="Rossmann-like_a/b/a_fold"/>
</dbReference>
<dbReference type="SUPFAM" id="SSF56317">
    <property type="entry name" value="Carbon-nitrogen hydrolase"/>
    <property type="match status" value="1"/>
</dbReference>
<dbReference type="EMBL" id="JACHHH010000010">
    <property type="protein sequence ID" value="MBB6041948.1"/>
    <property type="molecule type" value="Genomic_DNA"/>
</dbReference>
<feature type="active site" description="Nucleophile; for glutaminase activity" evidence="7">
    <location>
        <position position="175"/>
    </location>
</feature>
<evidence type="ECO:0000256" key="6">
    <source>
        <dbReference type="ARBA" id="ARBA00023027"/>
    </source>
</evidence>
<dbReference type="InterPro" id="IPR041856">
    <property type="entry name" value="NAD+_synth_C"/>
</dbReference>
<comment type="caution">
    <text evidence="11">The sequence shown here is derived from an EMBL/GenBank/DDBJ whole genome shotgun (WGS) entry which is preliminary data.</text>
</comment>
<protein>
    <recommendedName>
        <fullName evidence="7 8">Glutamine-dependent NAD(+) synthetase</fullName>
        <ecNumber evidence="7 8">6.3.5.1</ecNumber>
    </recommendedName>
    <alternativeName>
        <fullName evidence="7 8">NAD(+) synthase [glutamine-hydrolyzing]</fullName>
    </alternativeName>
</protein>
<dbReference type="CDD" id="cd00553">
    <property type="entry name" value="NAD_synthase"/>
    <property type="match status" value="1"/>
</dbReference>
<dbReference type="NCBIfam" id="TIGR00552">
    <property type="entry name" value="nadE"/>
    <property type="match status" value="1"/>
</dbReference>
<comment type="pathway">
    <text evidence="1 7 8">Cofactor biosynthesis; NAD(+) biosynthesis; NAD(+) from deamido-NAD(+) (L-Gln route): step 1/1.</text>
</comment>
<feature type="binding site" evidence="7">
    <location>
        <begin position="354"/>
        <end position="361"/>
    </location>
    <ligand>
        <name>ATP</name>
        <dbReference type="ChEBI" id="CHEBI:30616"/>
    </ligand>
</feature>
<evidence type="ECO:0000259" key="10">
    <source>
        <dbReference type="PROSITE" id="PS50263"/>
    </source>
</evidence>
<dbReference type="PROSITE" id="PS50263">
    <property type="entry name" value="CN_HYDROLASE"/>
    <property type="match status" value="1"/>
</dbReference>
<dbReference type="Proteomes" id="UP000522163">
    <property type="component" value="Unassembled WGS sequence"/>
</dbReference>
<evidence type="ECO:0000256" key="2">
    <source>
        <dbReference type="ARBA" id="ARBA00007145"/>
    </source>
</evidence>
<dbReference type="EC" id="6.3.5.1" evidence="7 8"/>
<feature type="binding site" evidence="7">
    <location>
        <position position="469"/>
    </location>
    <ligand>
        <name>deamido-NAD(+)</name>
        <dbReference type="ChEBI" id="CHEBI:58437"/>
        <note>ligand shared between two neighboring subunits</note>
    </ligand>
</feature>
<comment type="caution">
    <text evidence="7">Lacks conserved residue(s) required for the propagation of feature annotation.</text>
</comment>
<name>A0A7W9SGW0_9FIRM</name>
<evidence type="ECO:0000256" key="8">
    <source>
        <dbReference type="PIRNR" id="PIRNR006630"/>
    </source>
</evidence>
<proteinExistence type="inferred from homology"/>
<evidence type="ECO:0000313" key="12">
    <source>
        <dbReference type="Proteomes" id="UP000522163"/>
    </source>
</evidence>
<keyword evidence="6 7" id="KW-0520">NAD</keyword>
<comment type="similarity">
    <text evidence="2 7 8">In the C-terminal section; belongs to the NAD synthetase family.</text>
</comment>
<organism evidence="11 12">
    <name type="scientific">Oribacterium sinus</name>
    <dbReference type="NCBI Taxonomy" id="237576"/>
    <lineage>
        <taxon>Bacteria</taxon>
        <taxon>Bacillati</taxon>
        <taxon>Bacillota</taxon>
        <taxon>Clostridia</taxon>
        <taxon>Lachnospirales</taxon>
        <taxon>Lachnospiraceae</taxon>
        <taxon>Oribacterium</taxon>
    </lineage>
</organism>
<dbReference type="GO" id="GO:0005524">
    <property type="term" value="F:ATP binding"/>
    <property type="evidence" value="ECO:0007669"/>
    <property type="project" value="UniProtKB-UniRule"/>
</dbReference>
<evidence type="ECO:0000256" key="4">
    <source>
        <dbReference type="ARBA" id="ARBA00022741"/>
    </source>
</evidence>
<dbReference type="GO" id="GO:0009435">
    <property type="term" value="P:NAD+ biosynthetic process"/>
    <property type="evidence" value="ECO:0007669"/>
    <property type="project" value="UniProtKB-UniRule"/>
</dbReference>
<feature type="domain" description="CN hydrolase" evidence="10">
    <location>
        <begin position="5"/>
        <end position="273"/>
    </location>
</feature>
<sequence>MRDFVRVATACPKGRVADPEYNLEQMLILARKAEEEKVSLLVYPELCLTSYTAMDMIYQRSLLEAGEKALISFCEQTKEMDVLFVIGYGLLLEGKLFNTGVVTYHGDILGIVPKQFIPNHAEFYERRYFQEGKEEVRFIPNILKGEGYRKEIPFGASLHFVREEDQRFRLAVEICEDLWVPVPPSSKHALAGATLLANCSASDELVGKRGSRRRLLEHYSGNLHASYLYSSAGPSESTQDMVFSAHCLISENGRILKENQPFEEGIFWADVNLALLEGERMRQSTYFVKEEPSYTQYFSMKDKQYTLHRFVSPCPFLPKSVEKEGDRAREILSIQSRGLKKRMEHVGCKKLILGLSGGLDSTLALFVCLETFALLGYDKENILCITMPSFGTSKKTHDSAEKLAKALGISLWEISIEKAVLQHFSDIEHDGEKKDIVYENAQARERTQILMDLANKEGALLVGTGDLSELALGFATYNGDHMSMYGVNGDIPKTAIPMLLREFARKSGNQELETVVEEIIATPVSPELLPPDATGEISQRTEDVVGPYLLQDFFLYQHLRYGFSARNIYDLACFAFSKENLANKENERTIPEFSPAEILKNLKTFYKRFFGNQFKRSCLPDGPKVGRVALSPRGDLRMASDACAESWLSELAELEA</sequence>
<dbReference type="SUPFAM" id="SSF52402">
    <property type="entry name" value="Adenine nucleotide alpha hydrolases-like"/>
    <property type="match status" value="1"/>
</dbReference>
<keyword evidence="5 7" id="KW-0067">ATP-binding</keyword>
<evidence type="ECO:0000313" key="11">
    <source>
        <dbReference type="EMBL" id="MBB6041948.1"/>
    </source>
</evidence>
<feature type="active site" description="For glutaminase activity" evidence="7">
    <location>
        <position position="114"/>
    </location>
</feature>
<dbReference type="InterPro" id="IPR022310">
    <property type="entry name" value="NAD/GMP_synthase"/>
</dbReference>
<dbReference type="Gene3D" id="3.40.50.620">
    <property type="entry name" value="HUPs"/>
    <property type="match status" value="1"/>
</dbReference>
<dbReference type="CDD" id="cd07570">
    <property type="entry name" value="GAT_Gln-NAD-synth"/>
    <property type="match status" value="1"/>
</dbReference>
<comment type="function">
    <text evidence="7">Catalyzes the ATP-dependent amidation of deamido-NAD to form NAD. Uses L-glutamine as a nitrogen source.</text>
</comment>
<dbReference type="InterPro" id="IPR003010">
    <property type="entry name" value="C-N_Hydrolase"/>
</dbReference>
<comment type="similarity">
    <text evidence="9">Belongs to the NAD synthetase family.</text>
</comment>
<dbReference type="GO" id="GO:0005737">
    <property type="term" value="C:cytoplasm"/>
    <property type="evidence" value="ECO:0007669"/>
    <property type="project" value="InterPro"/>
</dbReference>
<dbReference type="RefSeq" id="WP_183684484.1">
    <property type="nucleotide sequence ID" value="NZ_JACHHH010000010.1"/>
</dbReference>
<dbReference type="Gene3D" id="1.10.10.1140">
    <property type="entry name" value="Glutamine-dependent NAD+ synthetase, C-terminal domain"/>
    <property type="match status" value="1"/>
</dbReference>
<feature type="binding site" evidence="7">
    <location>
        <position position="615"/>
    </location>
    <ligand>
        <name>deamido-NAD(+)</name>
        <dbReference type="ChEBI" id="CHEBI:58437"/>
        <note>ligand shared between two neighboring subunits</note>
    </ligand>
</feature>
<evidence type="ECO:0000256" key="3">
    <source>
        <dbReference type="ARBA" id="ARBA00022598"/>
    </source>
</evidence>
<dbReference type="GO" id="GO:0003952">
    <property type="term" value="F:NAD+ synthase (glutamine-hydrolyzing) activity"/>
    <property type="evidence" value="ECO:0007669"/>
    <property type="project" value="UniProtKB-UniRule"/>
</dbReference>